<dbReference type="InterPro" id="IPR039421">
    <property type="entry name" value="Type_1_exporter"/>
</dbReference>
<dbReference type="RefSeq" id="WP_164449764.1">
    <property type="nucleotide sequence ID" value="NZ_SAIY01000012.1"/>
</dbReference>
<evidence type="ECO:0000259" key="8">
    <source>
        <dbReference type="PROSITE" id="PS50929"/>
    </source>
</evidence>
<evidence type="ECO:0000256" key="1">
    <source>
        <dbReference type="ARBA" id="ARBA00004651"/>
    </source>
</evidence>
<sequence>MPPQLPHAEPGTPDTRGPLRYIWWLVRCQPWRVLRGGLIGTAWMLGLSLRPYLVARAIDDGLRAADHRTLLWWVAAIVVAGMGLAYLGIMRHRTMTFVREDASARSAAVLLRHLSRIGAVLPRRLAAGEVATVGGADITHTSAVLTMTGPGVGAVLAYVFVAFLLWSVSPSLAVFVLLGVPTVVLLVGPLLRRLERVESVYRHQQGLLTTRAADIVAGLRVLAGVGGRGLFARRYAARSQRLLAEGYRVGAVNSWIESLTIVVPGVFLAAVVWLAARMASAGDITIGQMVAVYGYVAVLIVPVWFLLEGGHQVIRGRVAARRIVALLNLRPDTAGPTSPGGGTRQAPDRPADLHDPASGLTVPAGRLLAVAADDPAEASALADRLGRFVASEVTWDGVPLTSIALDEVRARILVADHDSYLFAGTLREILHVRADLGDADLRAALRTASAEDLLDAHPDGLAMPVGTRARTLSGGQRQRVRLARALLAEPDVLILIDPTSAVDAHTEARIAQRLRAARAGRTTVVLTTSPLLLGRADLVAHLRDGRIVTVGAHVDLLEQDPSYRALVSRDNEPADVDGSLR</sequence>
<name>A0A6M1LCE9_9ACTN</name>
<dbReference type="EMBL" id="SAIY01000012">
    <property type="protein sequence ID" value="NGM15897.1"/>
    <property type="molecule type" value="Genomic_DNA"/>
</dbReference>
<gene>
    <name evidence="9" type="ORF">ENC19_26315</name>
</gene>
<feature type="transmembrane region" description="Helical" evidence="6">
    <location>
        <begin position="172"/>
        <end position="191"/>
    </location>
</feature>
<protein>
    <submittedName>
        <fullName evidence="9">ABC transporter ATP-binding protein</fullName>
    </submittedName>
</protein>
<dbReference type="SUPFAM" id="SSF90123">
    <property type="entry name" value="ABC transporter transmembrane region"/>
    <property type="match status" value="1"/>
</dbReference>
<dbReference type="InterPro" id="IPR027417">
    <property type="entry name" value="P-loop_NTPase"/>
</dbReference>
<dbReference type="InterPro" id="IPR011527">
    <property type="entry name" value="ABC1_TM_dom"/>
</dbReference>
<comment type="caution">
    <text evidence="9">The sequence shown here is derived from an EMBL/GenBank/DDBJ whole genome shotgun (WGS) entry which is preliminary data.</text>
</comment>
<evidence type="ECO:0000256" key="6">
    <source>
        <dbReference type="SAM" id="Phobius"/>
    </source>
</evidence>
<feature type="transmembrane region" description="Helical" evidence="6">
    <location>
        <begin position="252"/>
        <end position="274"/>
    </location>
</feature>
<dbReference type="Pfam" id="PF00005">
    <property type="entry name" value="ABC_tran"/>
    <property type="match status" value="1"/>
</dbReference>
<keyword evidence="9" id="KW-0547">Nucleotide-binding</keyword>
<comment type="subcellular location">
    <subcellularLocation>
        <location evidence="1">Cell membrane</location>
        <topology evidence="1">Multi-pass membrane protein</topology>
    </subcellularLocation>
</comment>
<dbReference type="GO" id="GO:0016887">
    <property type="term" value="F:ATP hydrolysis activity"/>
    <property type="evidence" value="ECO:0007669"/>
    <property type="project" value="InterPro"/>
</dbReference>
<feature type="compositionally biased region" description="Basic and acidic residues" evidence="5">
    <location>
        <begin position="346"/>
        <end position="355"/>
    </location>
</feature>
<dbReference type="PROSITE" id="PS50929">
    <property type="entry name" value="ABC_TM1F"/>
    <property type="match status" value="1"/>
</dbReference>
<keyword evidence="10" id="KW-1185">Reference proteome</keyword>
<dbReference type="InterPro" id="IPR003439">
    <property type="entry name" value="ABC_transporter-like_ATP-bd"/>
</dbReference>
<evidence type="ECO:0000313" key="10">
    <source>
        <dbReference type="Proteomes" id="UP000478148"/>
    </source>
</evidence>
<dbReference type="Gene3D" id="1.20.1560.10">
    <property type="entry name" value="ABC transporter type 1, transmembrane domain"/>
    <property type="match status" value="1"/>
</dbReference>
<evidence type="ECO:0000256" key="4">
    <source>
        <dbReference type="ARBA" id="ARBA00023136"/>
    </source>
</evidence>
<feature type="region of interest" description="Disordered" evidence="5">
    <location>
        <begin position="334"/>
        <end position="355"/>
    </location>
</feature>
<dbReference type="PROSITE" id="PS50893">
    <property type="entry name" value="ABC_TRANSPORTER_2"/>
    <property type="match status" value="1"/>
</dbReference>
<evidence type="ECO:0000256" key="3">
    <source>
        <dbReference type="ARBA" id="ARBA00022989"/>
    </source>
</evidence>
<dbReference type="PANTHER" id="PTHR43394">
    <property type="entry name" value="ATP-DEPENDENT PERMEASE MDL1, MITOCHONDRIAL"/>
    <property type="match status" value="1"/>
</dbReference>
<organism evidence="9 10">
    <name type="scientific">Verrucosispora sioxanthis</name>
    <dbReference type="NCBI Taxonomy" id="2499994"/>
    <lineage>
        <taxon>Bacteria</taxon>
        <taxon>Bacillati</taxon>
        <taxon>Actinomycetota</taxon>
        <taxon>Actinomycetes</taxon>
        <taxon>Micromonosporales</taxon>
        <taxon>Micromonosporaceae</taxon>
        <taxon>Micromonospora</taxon>
    </lineage>
</organism>
<evidence type="ECO:0000259" key="7">
    <source>
        <dbReference type="PROSITE" id="PS50893"/>
    </source>
</evidence>
<dbReference type="GO" id="GO:0005524">
    <property type="term" value="F:ATP binding"/>
    <property type="evidence" value="ECO:0007669"/>
    <property type="project" value="UniProtKB-KW"/>
</dbReference>
<feature type="transmembrane region" description="Helical" evidence="6">
    <location>
        <begin position="144"/>
        <end position="166"/>
    </location>
</feature>
<dbReference type="GO" id="GO:0015421">
    <property type="term" value="F:ABC-type oligopeptide transporter activity"/>
    <property type="evidence" value="ECO:0007669"/>
    <property type="project" value="TreeGrafter"/>
</dbReference>
<feature type="transmembrane region" description="Helical" evidence="6">
    <location>
        <begin position="33"/>
        <end position="50"/>
    </location>
</feature>
<dbReference type="GO" id="GO:0005886">
    <property type="term" value="C:plasma membrane"/>
    <property type="evidence" value="ECO:0007669"/>
    <property type="project" value="UniProtKB-SubCell"/>
</dbReference>
<feature type="transmembrane region" description="Helical" evidence="6">
    <location>
        <begin position="286"/>
        <end position="307"/>
    </location>
</feature>
<dbReference type="Pfam" id="PF00664">
    <property type="entry name" value="ABC_membrane"/>
    <property type="match status" value="1"/>
</dbReference>
<dbReference type="PANTHER" id="PTHR43394:SF1">
    <property type="entry name" value="ATP-BINDING CASSETTE SUB-FAMILY B MEMBER 10, MITOCHONDRIAL"/>
    <property type="match status" value="1"/>
</dbReference>
<dbReference type="Proteomes" id="UP000478148">
    <property type="component" value="Unassembled WGS sequence"/>
</dbReference>
<keyword evidence="2 6" id="KW-0812">Transmembrane</keyword>
<feature type="domain" description="ABC transmembrane type-1" evidence="8">
    <location>
        <begin position="51"/>
        <end position="315"/>
    </location>
</feature>
<evidence type="ECO:0000256" key="5">
    <source>
        <dbReference type="SAM" id="MobiDB-lite"/>
    </source>
</evidence>
<feature type="domain" description="ABC transporter" evidence="7">
    <location>
        <begin position="298"/>
        <end position="569"/>
    </location>
</feature>
<evidence type="ECO:0000256" key="2">
    <source>
        <dbReference type="ARBA" id="ARBA00022692"/>
    </source>
</evidence>
<feature type="transmembrane region" description="Helical" evidence="6">
    <location>
        <begin position="70"/>
        <end position="89"/>
    </location>
</feature>
<dbReference type="SUPFAM" id="SSF52540">
    <property type="entry name" value="P-loop containing nucleoside triphosphate hydrolases"/>
    <property type="match status" value="1"/>
</dbReference>
<keyword evidence="9" id="KW-0067">ATP-binding</keyword>
<dbReference type="InterPro" id="IPR017871">
    <property type="entry name" value="ABC_transporter-like_CS"/>
</dbReference>
<accession>A0A6M1LCE9</accession>
<dbReference type="AlphaFoldDB" id="A0A6M1LCE9"/>
<dbReference type="Gene3D" id="3.40.50.300">
    <property type="entry name" value="P-loop containing nucleotide triphosphate hydrolases"/>
    <property type="match status" value="1"/>
</dbReference>
<evidence type="ECO:0000313" key="9">
    <source>
        <dbReference type="EMBL" id="NGM15897.1"/>
    </source>
</evidence>
<reference evidence="9 10" key="1">
    <citation type="submission" date="2020-02" db="EMBL/GenBank/DDBJ databases">
        <title>Draft Genome Sequence of Verrucosispora sp. Strain CWR15, Isolated from Gulf of Mexico Sponge.</title>
        <authorList>
            <person name="Kennedy S.J."/>
            <person name="Cella E."/>
            <person name="Azarian T."/>
            <person name="Baker B.J."/>
            <person name="Shaw L.N."/>
        </authorList>
    </citation>
    <scope>NUCLEOTIDE SEQUENCE [LARGE SCALE GENOMIC DNA]</scope>
    <source>
        <strain evidence="9 10">CWR15</strain>
    </source>
</reference>
<dbReference type="InterPro" id="IPR036640">
    <property type="entry name" value="ABC1_TM_sf"/>
</dbReference>
<dbReference type="PROSITE" id="PS00211">
    <property type="entry name" value="ABC_TRANSPORTER_1"/>
    <property type="match status" value="1"/>
</dbReference>
<keyword evidence="3 6" id="KW-1133">Transmembrane helix</keyword>
<keyword evidence="4 6" id="KW-0472">Membrane</keyword>
<proteinExistence type="predicted"/>